<organism evidence="3 4">
    <name type="scientific">Lysinibacillus agricola</name>
    <dbReference type="NCBI Taxonomy" id="2590012"/>
    <lineage>
        <taxon>Bacteria</taxon>
        <taxon>Bacillati</taxon>
        <taxon>Bacillota</taxon>
        <taxon>Bacilli</taxon>
        <taxon>Bacillales</taxon>
        <taxon>Bacillaceae</taxon>
        <taxon>Lysinibacillus</taxon>
    </lineage>
</organism>
<dbReference type="InterPro" id="IPR050155">
    <property type="entry name" value="HAD-like_hydrolase_sf"/>
</dbReference>
<dbReference type="Gene3D" id="3.40.50.1000">
    <property type="entry name" value="HAD superfamily/HAD-like"/>
    <property type="match status" value="1"/>
</dbReference>
<keyword evidence="2" id="KW-0460">Magnesium</keyword>
<dbReference type="InterPro" id="IPR036412">
    <property type="entry name" value="HAD-like_sf"/>
</dbReference>
<dbReference type="PANTHER" id="PTHR43434:SF1">
    <property type="entry name" value="PHOSPHOGLYCOLATE PHOSPHATASE"/>
    <property type="match status" value="1"/>
</dbReference>
<proteinExistence type="predicted"/>
<dbReference type="InterPro" id="IPR006439">
    <property type="entry name" value="HAD-SF_hydro_IA"/>
</dbReference>
<protein>
    <submittedName>
        <fullName evidence="3">HAD-IIIA family hydrolase</fullName>
    </submittedName>
</protein>
<gene>
    <name evidence="3" type="ORF">FJQ98_14225</name>
</gene>
<evidence type="ECO:0000256" key="1">
    <source>
        <dbReference type="ARBA" id="ARBA00022801"/>
    </source>
</evidence>
<dbReference type="InterPro" id="IPR006549">
    <property type="entry name" value="HAD-SF_hydro_IIIA"/>
</dbReference>
<dbReference type="Proteomes" id="UP000596049">
    <property type="component" value="Chromosome"/>
</dbReference>
<keyword evidence="4" id="KW-1185">Reference proteome</keyword>
<dbReference type="InterPro" id="IPR041492">
    <property type="entry name" value="HAD_2"/>
</dbReference>
<evidence type="ECO:0000313" key="4">
    <source>
        <dbReference type="Proteomes" id="UP000596049"/>
    </source>
</evidence>
<dbReference type="NCBIfam" id="TIGR01662">
    <property type="entry name" value="HAD-SF-IIIA"/>
    <property type="match status" value="1"/>
</dbReference>
<dbReference type="SUPFAM" id="SSF56784">
    <property type="entry name" value="HAD-like"/>
    <property type="match status" value="1"/>
</dbReference>
<reference evidence="3 4" key="1">
    <citation type="submission" date="2020-01" db="EMBL/GenBank/DDBJ databases">
        <authorList>
            <person name="Liu G."/>
            <person name="Liu B."/>
        </authorList>
    </citation>
    <scope>NUCLEOTIDE SEQUENCE [LARGE SCALE GENOMIC DNA]</scope>
    <source>
        <strain evidence="3 4">FJAT-51161</strain>
    </source>
</reference>
<dbReference type="GO" id="GO:0016787">
    <property type="term" value="F:hydrolase activity"/>
    <property type="evidence" value="ECO:0007669"/>
    <property type="project" value="UniProtKB-KW"/>
</dbReference>
<dbReference type="Pfam" id="PF13419">
    <property type="entry name" value="HAD_2"/>
    <property type="match status" value="1"/>
</dbReference>
<evidence type="ECO:0000256" key="2">
    <source>
        <dbReference type="ARBA" id="ARBA00022842"/>
    </source>
</evidence>
<evidence type="ECO:0000313" key="3">
    <source>
        <dbReference type="EMBL" id="QQP10445.1"/>
    </source>
</evidence>
<name>A0ABX7AMP0_9BACI</name>
<dbReference type="NCBIfam" id="TIGR01549">
    <property type="entry name" value="HAD-SF-IA-v1"/>
    <property type="match status" value="1"/>
</dbReference>
<dbReference type="NCBIfam" id="TIGR01509">
    <property type="entry name" value="HAD-SF-IA-v3"/>
    <property type="match status" value="1"/>
</dbReference>
<accession>A0ABX7AMP0</accession>
<dbReference type="RefSeq" id="WP_053592530.1">
    <property type="nucleotide sequence ID" value="NZ_CP067341.1"/>
</dbReference>
<dbReference type="PANTHER" id="PTHR43434">
    <property type="entry name" value="PHOSPHOGLYCOLATE PHOSPHATASE"/>
    <property type="match status" value="1"/>
</dbReference>
<sequence>MIIFDLDDTLVDTSKIKQFRRVNWKKCCELIPTETKLNINLEVIKKLKSKYSIAIVTNSPQFYAEMVLQNHGLDVDVLISYRDTVKHKPHPEPMLLAAKKMNAVPDKCIAIGDNVNDIISSNKAGMKSVAVTWGEHNQNDFKAVDYYALYSEKKLLEDYLLSLV</sequence>
<dbReference type="InterPro" id="IPR023214">
    <property type="entry name" value="HAD_sf"/>
</dbReference>
<dbReference type="EMBL" id="CP067341">
    <property type="protein sequence ID" value="QQP10445.1"/>
    <property type="molecule type" value="Genomic_DNA"/>
</dbReference>
<keyword evidence="1 3" id="KW-0378">Hydrolase</keyword>